<feature type="compositionally biased region" description="Basic residues" evidence="1">
    <location>
        <begin position="1"/>
        <end position="12"/>
    </location>
</feature>
<accession>A0A0L0VRL9</accession>
<feature type="compositionally biased region" description="Basic residues" evidence="1">
    <location>
        <begin position="799"/>
        <end position="809"/>
    </location>
</feature>
<name>A0A0L0VRL9_9BASI</name>
<organism evidence="3 4">
    <name type="scientific">Puccinia striiformis f. sp. tritici PST-78</name>
    <dbReference type="NCBI Taxonomy" id="1165861"/>
    <lineage>
        <taxon>Eukaryota</taxon>
        <taxon>Fungi</taxon>
        <taxon>Dikarya</taxon>
        <taxon>Basidiomycota</taxon>
        <taxon>Pucciniomycotina</taxon>
        <taxon>Pucciniomycetes</taxon>
        <taxon>Pucciniales</taxon>
        <taxon>Pucciniaceae</taxon>
        <taxon>Puccinia</taxon>
    </lineage>
</organism>
<comment type="caution">
    <text evidence="3">The sequence shown here is derived from an EMBL/GenBank/DDBJ whole genome shotgun (WGS) entry which is preliminary data.</text>
</comment>
<protein>
    <recommendedName>
        <fullName evidence="2">HAT C-terminal dimerisation domain-containing protein</fullName>
    </recommendedName>
</protein>
<dbReference type="GO" id="GO:0046983">
    <property type="term" value="F:protein dimerization activity"/>
    <property type="evidence" value="ECO:0007669"/>
    <property type="project" value="InterPro"/>
</dbReference>
<keyword evidence="4" id="KW-1185">Reference proteome</keyword>
<feature type="compositionally biased region" description="Acidic residues" evidence="1">
    <location>
        <begin position="372"/>
        <end position="385"/>
    </location>
</feature>
<sequence length="822" mass="92461">MARSSQKRRHARSSTGSPISSPPAQSQEPSQQRRRINQSIVDDSDNEPPASDIESTTPGSTQKSNQVEISDEQALRKAQRLHQNQLSANYTYFDTPQMSDQVAKNSRKMIAFPCKTCGKHISRPTHDSSTANLSKHVATCLKKQQDEAESQKLVALGVSGTGDINPRKVPQLCAIWCAEGARPFSALGKRAHRGILHPIVLKNLPPRKAVSRDIDKLYLAVQETFIEELKHHKGAMYLGLDAWQSPNGYDVLGTVIYRLVEGEEGGFQLEAVPLDFVRLKESHTGLYLAETVRLIVEKFGVQDKICGIVTDNASNNLTMIEEIKKFRWARFKGEGQWVRCFAHILNLIVQVILRPFGSHKKKGVTGSTHDDVDSDEDDLDAGDVEDQIHVTNDEREDYENKDDIDVGSELASNHIHDDEIKLETEDVNELSDEEDDDKYTSLSCKATLAKFRSIARKLNKSPNSKALFVKICQDERCLKPHNVERDVRTRWNSTWVQLCSIKRCSKAILDWQKDKRYGTLRAHHINQSDLDLAEDLINILQPFQEITLEVSTRGAARISQVVVFIDQITSHLSTAISDQRDIYPPALRNACRAGVQLTNKYYTLTDCSPLYRVAMLLHPSFKDEYFKLAKWKPEWIIESVRLAREMWENHYKVSPPPAPSKSSKHRPKPHTGILASLSGASEARTGTISTDPLSIWLAGGLTLDSEGQPVNPLKWWIQQGRAGNTHGGLLQMALDVLSCPATTVDVERSFNFGRDYISYRRHRLSSSSLTRGMTVAFYSRNGKIASGVLRKWKVDQRNKEKKKQKGKGKGKGDAVENEIEIV</sequence>
<dbReference type="PANTHER" id="PTHR46169">
    <property type="entry name" value="DNA REPLICATION-RELATED ELEMENT FACTOR, ISOFORM A"/>
    <property type="match status" value="1"/>
</dbReference>
<proteinExistence type="predicted"/>
<dbReference type="GO" id="GO:0006357">
    <property type="term" value="P:regulation of transcription by RNA polymerase II"/>
    <property type="evidence" value="ECO:0007669"/>
    <property type="project" value="TreeGrafter"/>
</dbReference>
<dbReference type="InterPro" id="IPR012337">
    <property type="entry name" value="RNaseH-like_sf"/>
</dbReference>
<dbReference type="SUPFAM" id="SSF53098">
    <property type="entry name" value="Ribonuclease H-like"/>
    <property type="match status" value="1"/>
</dbReference>
<feature type="compositionally biased region" description="Low complexity" evidence="1">
    <location>
        <begin position="17"/>
        <end position="30"/>
    </location>
</feature>
<dbReference type="InterPro" id="IPR008906">
    <property type="entry name" value="HATC_C_dom"/>
</dbReference>
<dbReference type="Pfam" id="PF05699">
    <property type="entry name" value="Dimer_Tnp_hAT"/>
    <property type="match status" value="1"/>
</dbReference>
<dbReference type="AlphaFoldDB" id="A0A0L0VRL9"/>
<dbReference type="GO" id="GO:0005634">
    <property type="term" value="C:nucleus"/>
    <property type="evidence" value="ECO:0007669"/>
    <property type="project" value="TreeGrafter"/>
</dbReference>
<dbReference type="EMBL" id="AJIL01000026">
    <property type="protein sequence ID" value="KNF01914.1"/>
    <property type="molecule type" value="Genomic_DNA"/>
</dbReference>
<feature type="region of interest" description="Disordered" evidence="1">
    <location>
        <begin position="795"/>
        <end position="822"/>
    </location>
</feature>
<feature type="region of interest" description="Disordered" evidence="1">
    <location>
        <begin position="1"/>
        <end position="72"/>
    </location>
</feature>
<feature type="domain" description="HAT C-terminal dimerisation" evidence="2">
    <location>
        <begin position="708"/>
        <end position="769"/>
    </location>
</feature>
<feature type="region of interest" description="Disordered" evidence="1">
    <location>
        <begin position="360"/>
        <end position="401"/>
    </location>
</feature>
<dbReference type="Proteomes" id="UP000054564">
    <property type="component" value="Unassembled WGS sequence"/>
</dbReference>
<evidence type="ECO:0000313" key="3">
    <source>
        <dbReference type="EMBL" id="KNF01914.1"/>
    </source>
</evidence>
<evidence type="ECO:0000259" key="2">
    <source>
        <dbReference type="Pfam" id="PF05699"/>
    </source>
</evidence>
<evidence type="ECO:0000313" key="4">
    <source>
        <dbReference type="Proteomes" id="UP000054564"/>
    </source>
</evidence>
<dbReference type="InterPro" id="IPR052717">
    <property type="entry name" value="Vacuolar_transposase_reg"/>
</dbReference>
<dbReference type="PANTHER" id="PTHR46169:SF15">
    <property type="entry name" value="INNER CENTROMERE PROTEIN A-LIKE ISOFORM X1-RELATED"/>
    <property type="match status" value="1"/>
</dbReference>
<evidence type="ECO:0000256" key="1">
    <source>
        <dbReference type="SAM" id="MobiDB-lite"/>
    </source>
</evidence>
<reference evidence="4" key="1">
    <citation type="submission" date="2014-03" db="EMBL/GenBank/DDBJ databases">
        <title>The Genome Sequence of Puccinia striiformis f. sp. tritici PST-78.</title>
        <authorList>
            <consortium name="The Broad Institute Genome Sequencing Platform"/>
            <person name="Cuomo C."/>
            <person name="Hulbert S."/>
            <person name="Chen X."/>
            <person name="Walker B."/>
            <person name="Young S.K."/>
            <person name="Zeng Q."/>
            <person name="Gargeya S."/>
            <person name="Fitzgerald M."/>
            <person name="Haas B."/>
            <person name="Abouelleil A."/>
            <person name="Alvarado L."/>
            <person name="Arachchi H.M."/>
            <person name="Berlin A.M."/>
            <person name="Chapman S.B."/>
            <person name="Goldberg J."/>
            <person name="Griggs A."/>
            <person name="Gujja S."/>
            <person name="Hansen M."/>
            <person name="Howarth C."/>
            <person name="Imamovic A."/>
            <person name="Larimer J."/>
            <person name="McCowan C."/>
            <person name="Montmayeur A."/>
            <person name="Murphy C."/>
            <person name="Neiman D."/>
            <person name="Pearson M."/>
            <person name="Priest M."/>
            <person name="Roberts A."/>
            <person name="Saif S."/>
            <person name="Shea T."/>
            <person name="Sisk P."/>
            <person name="Sykes S."/>
            <person name="Wortman J."/>
            <person name="Nusbaum C."/>
            <person name="Birren B."/>
        </authorList>
    </citation>
    <scope>NUCLEOTIDE SEQUENCE [LARGE SCALE GENOMIC DNA]</scope>
    <source>
        <strain evidence="4">race PST-78</strain>
    </source>
</reference>
<gene>
    <name evidence="3" type="ORF">PSTG_04739</name>
</gene>
<feature type="compositionally biased region" description="Polar residues" evidence="1">
    <location>
        <begin position="53"/>
        <end position="68"/>
    </location>
</feature>
<feature type="region of interest" description="Disordered" evidence="1">
    <location>
        <begin position="653"/>
        <end position="673"/>
    </location>
</feature>